<dbReference type="Pfam" id="PF00905">
    <property type="entry name" value="Transpeptidase"/>
    <property type="match status" value="1"/>
</dbReference>
<dbReference type="EMBL" id="BAABFA010000019">
    <property type="protein sequence ID" value="GAA4469010.1"/>
    <property type="molecule type" value="Genomic_DNA"/>
</dbReference>
<keyword evidence="9" id="KW-1185">Reference proteome</keyword>
<evidence type="ECO:0000256" key="1">
    <source>
        <dbReference type="ARBA" id="ARBA00001526"/>
    </source>
</evidence>
<evidence type="ECO:0000256" key="4">
    <source>
        <dbReference type="ARBA" id="ARBA00022729"/>
    </source>
</evidence>
<dbReference type="InterPro" id="IPR012338">
    <property type="entry name" value="Beta-lactam/transpept-like"/>
</dbReference>
<reference evidence="9" key="1">
    <citation type="journal article" date="2019" name="Int. J. Syst. Evol. Microbiol.">
        <title>The Global Catalogue of Microorganisms (GCM) 10K type strain sequencing project: providing services to taxonomists for standard genome sequencing and annotation.</title>
        <authorList>
            <consortium name="The Broad Institute Genomics Platform"/>
            <consortium name="The Broad Institute Genome Sequencing Center for Infectious Disease"/>
            <person name="Wu L."/>
            <person name="Ma J."/>
        </authorList>
    </citation>
    <scope>NUCLEOTIDE SEQUENCE [LARGE SCALE GENOMIC DNA]</scope>
    <source>
        <strain evidence="9">JCM 32105</strain>
    </source>
</reference>
<name>A0ABP8NLQ5_9BACT</name>
<dbReference type="Proteomes" id="UP001500067">
    <property type="component" value="Unassembled WGS sequence"/>
</dbReference>
<dbReference type="Gene3D" id="3.40.710.10">
    <property type="entry name" value="DD-peptidase/beta-lactamase superfamily"/>
    <property type="match status" value="1"/>
</dbReference>
<organism evidence="8 9">
    <name type="scientific">Nemorincola caseinilytica</name>
    <dbReference type="NCBI Taxonomy" id="2054315"/>
    <lineage>
        <taxon>Bacteria</taxon>
        <taxon>Pseudomonadati</taxon>
        <taxon>Bacteroidota</taxon>
        <taxon>Chitinophagia</taxon>
        <taxon>Chitinophagales</taxon>
        <taxon>Chitinophagaceae</taxon>
        <taxon>Nemorincola</taxon>
    </lineage>
</organism>
<sequence length="287" mass="33897">MLSRISIVFLFALVMVSCRDARIIEHKEWAKVYEENGIKDACFILRDNNHESIHYYNLERCSQRFLPASTFKIFNSLVALETAVAPDERLVIKYDTAYGGREEWRKDMDMREAMKVSCLWYYREIARRIGPDRMKRYIDTIKYGNMNISGQIDMFWLNDSLQISADEQAGFVKRLYFAELPVSERSQRIVRNIMLREEGPGYKLYYKTGTGEIKGGKYIYWVTGFVERIEHVKEPKGSMNKTDIRMYPYFFSQNFEMPVADTSRNWFDTRIAITKTILKQYGALPKE</sequence>
<dbReference type="InterPro" id="IPR050515">
    <property type="entry name" value="Beta-lactam/transpept"/>
</dbReference>
<protein>
    <recommendedName>
        <fullName evidence="3">beta-lactamase</fullName>
        <ecNumber evidence="3">3.5.2.6</ecNumber>
    </recommendedName>
</protein>
<keyword evidence="6" id="KW-0046">Antibiotic resistance</keyword>
<feature type="domain" description="Penicillin-binding protein transpeptidase" evidence="7">
    <location>
        <begin position="49"/>
        <end position="227"/>
    </location>
</feature>
<evidence type="ECO:0000256" key="5">
    <source>
        <dbReference type="ARBA" id="ARBA00022801"/>
    </source>
</evidence>
<dbReference type="InterPro" id="IPR001460">
    <property type="entry name" value="PCN-bd_Tpept"/>
</dbReference>
<evidence type="ECO:0000313" key="9">
    <source>
        <dbReference type="Proteomes" id="UP001500067"/>
    </source>
</evidence>
<proteinExistence type="inferred from homology"/>
<dbReference type="SUPFAM" id="SSF56601">
    <property type="entry name" value="beta-lactamase/transpeptidase-like"/>
    <property type="match status" value="1"/>
</dbReference>
<gene>
    <name evidence="8" type="primary">blaOXA</name>
    <name evidence="8" type="ORF">GCM10023093_27820</name>
</gene>
<evidence type="ECO:0000259" key="7">
    <source>
        <dbReference type="Pfam" id="PF00905"/>
    </source>
</evidence>
<accession>A0ABP8NLQ5</accession>
<keyword evidence="5" id="KW-0378">Hydrolase</keyword>
<evidence type="ECO:0000256" key="6">
    <source>
        <dbReference type="ARBA" id="ARBA00023251"/>
    </source>
</evidence>
<comment type="catalytic activity">
    <reaction evidence="1">
        <text>a beta-lactam + H2O = a substituted beta-amino acid</text>
        <dbReference type="Rhea" id="RHEA:20401"/>
        <dbReference type="ChEBI" id="CHEBI:15377"/>
        <dbReference type="ChEBI" id="CHEBI:35627"/>
        <dbReference type="ChEBI" id="CHEBI:140347"/>
        <dbReference type="EC" id="3.5.2.6"/>
    </reaction>
</comment>
<comment type="similarity">
    <text evidence="2">Belongs to the class-D beta-lactamase family.</text>
</comment>
<evidence type="ECO:0000256" key="2">
    <source>
        <dbReference type="ARBA" id="ARBA00007898"/>
    </source>
</evidence>
<dbReference type="PROSITE" id="PS51257">
    <property type="entry name" value="PROKAR_LIPOPROTEIN"/>
    <property type="match status" value="1"/>
</dbReference>
<dbReference type="PANTHER" id="PTHR30627:SF6">
    <property type="entry name" value="BETA-LACTAMASE YBXI-RELATED"/>
    <property type="match status" value="1"/>
</dbReference>
<evidence type="ECO:0000256" key="3">
    <source>
        <dbReference type="ARBA" id="ARBA00012865"/>
    </source>
</evidence>
<dbReference type="RefSeq" id="WP_345084375.1">
    <property type="nucleotide sequence ID" value="NZ_BAABFA010000019.1"/>
</dbReference>
<evidence type="ECO:0000313" key="8">
    <source>
        <dbReference type="EMBL" id="GAA4469010.1"/>
    </source>
</evidence>
<comment type="caution">
    <text evidence="8">The sequence shown here is derived from an EMBL/GenBank/DDBJ whole genome shotgun (WGS) entry which is preliminary data.</text>
</comment>
<dbReference type="EC" id="3.5.2.6" evidence="3"/>
<dbReference type="PANTHER" id="PTHR30627">
    <property type="entry name" value="PEPTIDOGLYCAN D,D-TRANSPEPTIDASE"/>
    <property type="match status" value="1"/>
</dbReference>
<keyword evidence="4" id="KW-0732">Signal</keyword>